<dbReference type="EMBL" id="QHKO01000001">
    <property type="protein sequence ID" value="RAL25134.1"/>
    <property type="molecule type" value="Genomic_DNA"/>
</dbReference>
<sequence length="162" mass="17922">MHERWKGHVQSIWLSKEHGAPPLPVTRAEAVAGRGIRGDRYFSDAFTRDPARQLTLITREALDDVAQNHGIDLRHGRHRRQVVVVGVPLNDLVGQEFLLGPLRLRGVELCEPCRHLERLCAEPGAIKAFVHRGGLNAEILLGGAFSPGDPITPTLPRQNAPF</sequence>
<protein>
    <submittedName>
        <fullName evidence="2">MOSC domain-containing protein</fullName>
    </submittedName>
</protein>
<organism evidence="2 3">
    <name type="scientific">Lujinxingia litoralis</name>
    <dbReference type="NCBI Taxonomy" id="2211119"/>
    <lineage>
        <taxon>Bacteria</taxon>
        <taxon>Deltaproteobacteria</taxon>
        <taxon>Bradymonadales</taxon>
        <taxon>Lujinxingiaceae</taxon>
        <taxon>Lujinxingia</taxon>
    </lineage>
</organism>
<keyword evidence="3" id="KW-1185">Reference proteome</keyword>
<dbReference type="GO" id="GO:0030170">
    <property type="term" value="F:pyridoxal phosphate binding"/>
    <property type="evidence" value="ECO:0007669"/>
    <property type="project" value="InterPro"/>
</dbReference>
<dbReference type="PANTHER" id="PTHR36930:SF1">
    <property type="entry name" value="MOSC DOMAIN-CONTAINING PROTEIN"/>
    <property type="match status" value="1"/>
</dbReference>
<dbReference type="GO" id="GO:0003824">
    <property type="term" value="F:catalytic activity"/>
    <property type="evidence" value="ECO:0007669"/>
    <property type="project" value="InterPro"/>
</dbReference>
<dbReference type="InterPro" id="IPR052716">
    <property type="entry name" value="MOSC_domain"/>
</dbReference>
<dbReference type="AlphaFoldDB" id="A0A328CBA5"/>
<evidence type="ECO:0000313" key="2">
    <source>
        <dbReference type="EMBL" id="RAL25134.1"/>
    </source>
</evidence>
<feature type="domain" description="MOSC" evidence="1">
    <location>
        <begin position="23"/>
        <end position="154"/>
    </location>
</feature>
<dbReference type="Pfam" id="PF03473">
    <property type="entry name" value="MOSC"/>
    <property type="match status" value="1"/>
</dbReference>
<dbReference type="InterPro" id="IPR011037">
    <property type="entry name" value="Pyrv_Knase-like_insert_dom_sf"/>
</dbReference>
<dbReference type="Proteomes" id="UP000249169">
    <property type="component" value="Unassembled WGS sequence"/>
</dbReference>
<dbReference type="PANTHER" id="PTHR36930">
    <property type="entry name" value="METAL-SULFUR CLUSTER BIOSYNTHESIS PROTEINS YUAD-RELATED"/>
    <property type="match status" value="1"/>
</dbReference>
<gene>
    <name evidence="2" type="ORF">DL240_02670</name>
</gene>
<accession>A0A328CBA5</accession>
<dbReference type="Gene3D" id="2.40.33.20">
    <property type="entry name" value="PK beta-barrel domain-like"/>
    <property type="match status" value="1"/>
</dbReference>
<evidence type="ECO:0000259" key="1">
    <source>
        <dbReference type="PROSITE" id="PS51340"/>
    </source>
</evidence>
<proteinExistence type="predicted"/>
<comment type="caution">
    <text evidence="2">The sequence shown here is derived from an EMBL/GenBank/DDBJ whole genome shotgun (WGS) entry which is preliminary data.</text>
</comment>
<dbReference type="PROSITE" id="PS51340">
    <property type="entry name" value="MOSC"/>
    <property type="match status" value="1"/>
</dbReference>
<dbReference type="RefSeq" id="WP_111728306.1">
    <property type="nucleotide sequence ID" value="NZ_QHKO01000001.1"/>
</dbReference>
<name>A0A328CBA5_9DELT</name>
<dbReference type="GO" id="GO:0030151">
    <property type="term" value="F:molybdenum ion binding"/>
    <property type="evidence" value="ECO:0007669"/>
    <property type="project" value="InterPro"/>
</dbReference>
<dbReference type="InterPro" id="IPR005302">
    <property type="entry name" value="MoCF_Sase_C"/>
</dbReference>
<dbReference type="OrthoDB" id="1550913at2"/>
<evidence type="ECO:0000313" key="3">
    <source>
        <dbReference type="Proteomes" id="UP000249169"/>
    </source>
</evidence>
<dbReference type="SUPFAM" id="SSF50800">
    <property type="entry name" value="PK beta-barrel domain-like"/>
    <property type="match status" value="1"/>
</dbReference>
<reference evidence="2 3" key="1">
    <citation type="submission" date="2018-05" db="EMBL/GenBank/DDBJ databases">
        <title>Lujinxingia marina gen. nov. sp. nov., a new facultative anaerobic member of the class Deltaproteobacteria, and proposal of Lujinxingaceae fam. nov.</title>
        <authorList>
            <person name="Li C.-M."/>
        </authorList>
    </citation>
    <scope>NUCLEOTIDE SEQUENCE [LARGE SCALE GENOMIC DNA]</scope>
    <source>
        <strain evidence="2 3">B210</strain>
    </source>
</reference>